<evidence type="ECO:0000313" key="12">
    <source>
        <dbReference type="EMBL" id="PIT06396.1"/>
    </source>
</evidence>
<dbReference type="GO" id="GO:0005524">
    <property type="term" value="F:ATP binding"/>
    <property type="evidence" value="ECO:0007669"/>
    <property type="project" value="UniProtKB-UniRule"/>
</dbReference>
<reference evidence="12 13" key="1">
    <citation type="submission" date="2015-06" db="EMBL/GenBank/DDBJ databases">
        <title>Comparative genome analysis of nirS-carrying Bradyrhizobium sp. strains.</title>
        <authorList>
            <person name="Ishii S."/>
            <person name="Jang J."/>
            <person name="Nishizawa T."/>
            <person name="Senoo K."/>
        </authorList>
    </citation>
    <scope>NUCLEOTIDE SEQUENCE [LARGE SCALE GENOMIC DNA]</scope>
    <source>
        <strain evidence="12 13">TSA1</strain>
    </source>
</reference>
<dbReference type="Pfam" id="PF02875">
    <property type="entry name" value="Mur_ligase_C"/>
    <property type="match status" value="1"/>
</dbReference>
<dbReference type="Proteomes" id="UP000228930">
    <property type="component" value="Unassembled WGS sequence"/>
</dbReference>
<dbReference type="HAMAP" id="MF_00208">
    <property type="entry name" value="MurE"/>
    <property type="match status" value="1"/>
</dbReference>
<evidence type="ECO:0000256" key="8">
    <source>
        <dbReference type="RuleBase" id="RU004135"/>
    </source>
</evidence>
<comment type="catalytic activity">
    <reaction evidence="7">
        <text>UDP-N-acetyl-alpha-D-muramoyl-L-alanyl-D-glutamate + meso-2,6-diaminopimelate + ATP = UDP-N-acetyl-alpha-D-muramoyl-L-alanyl-gamma-D-glutamyl-meso-2,6-diaminopimelate + ADP + phosphate + H(+)</text>
        <dbReference type="Rhea" id="RHEA:23676"/>
        <dbReference type="ChEBI" id="CHEBI:15378"/>
        <dbReference type="ChEBI" id="CHEBI:30616"/>
        <dbReference type="ChEBI" id="CHEBI:43474"/>
        <dbReference type="ChEBI" id="CHEBI:57791"/>
        <dbReference type="ChEBI" id="CHEBI:83900"/>
        <dbReference type="ChEBI" id="CHEBI:83905"/>
        <dbReference type="ChEBI" id="CHEBI:456216"/>
        <dbReference type="EC" id="6.3.2.13"/>
    </reaction>
</comment>
<dbReference type="Gene3D" id="3.90.190.20">
    <property type="entry name" value="Mur ligase, C-terminal domain"/>
    <property type="match status" value="1"/>
</dbReference>
<name>A0A2M6UPA7_9BRAD</name>
<keyword evidence="7" id="KW-0460">Magnesium</keyword>
<organism evidence="12 13">
    <name type="scientific">Bradyrhizobium nitroreducens</name>
    <dbReference type="NCBI Taxonomy" id="709803"/>
    <lineage>
        <taxon>Bacteria</taxon>
        <taxon>Pseudomonadati</taxon>
        <taxon>Pseudomonadota</taxon>
        <taxon>Alphaproteobacteria</taxon>
        <taxon>Hyphomicrobiales</taxon>
        <taxon>Nitrobacteraceae</taxon>
        <taxon>Bradyrhizobium</taxon>
    </lineage>
</organism>
<keyword evidence="7" id="KW-0963">Cytoplasm</keyword>
<proteinExistence type="inferred from homology"/>
<keyword evidence="13" id="KW-1185">Reference proteome</keyword>
<dbReference type="EC" id="6.3.2.13" evidence="7"/>
<feature type="binding site" evidence="7">
    <location>
        <position position="473"/>
    </location>
    <ligand>
        <name>meso-2,6-diaminopimelate</name>
        <dbReference type="ChEBI" id="CHEBI:57791"/>
    </ligand>
</feature>
<evidence type="ECO:0000256" key="4">
    <source>
        <dbReference type="ARBA" id="ARBA00022984"/>
    </source>
</evidence>
<dbReference type="InterPro" id="IPR036615">
    <property type="entry name" value="Mur_ligase_C_dom_sf"/>
</dbReference>
<evidence type="ECO:0000259" key="11">
    <source>
        <dbReference type="Pfam" id="PF08245"/>
    </source>
</evidence>
<feature type="binding site" evidence="7">
    <location>
        <begin position="421"/>
        <end position="424"/>
    </location>
    <ligand>
        <name>meso-2,6-diaminopimelate</name>
        <dbReference type="ChEBI" id="CHEBI:57791"/>
    </ligand>
</feature>
<keyword evidence="6 7" id="KW-0961">Cell wall biogenesis/degradation</keyword>
<comment type="similarity">
    <text evidence="1 7">Belongs to the MurCDEF family. MurE subfamily.</text>
</comment>
<evidence type="ECO:0000256" key="3">
    <source>
        <dbReference type="ARBA" id="ARBA00022960"/>
    </source>
</evidence>
<dbReference type="SUPFAM" id="SSF53623">
    <property type="entry name" value="MurD-like peptide ligases, catalytic domain"/>
    <property type="match status" value="1"/>
</dbReference>
<keyword evidence="3 7" id="KW-0133">Cell shape</keyword>
<dbReference type="GO" id="GO:0051301">
    <property type="term" value="P:cell division"/>
    <property type="evidence" value="ECO:0007669"/>
    <property type="project" value="UniProtKB-KW"/>
</dbReference>
<keyword evidence="5 7" id="KW-0131">Cell cycle</keyword>
<evidence type="ECO:0000256" key="2">
    <source>
        <dbReference type="ARBA" id="ARBA00022618"/>
    </source>
</evidence>
<keyword evidence="2 7" id="KW-0132">Cell division</keyword>
<feature type="binding site" evidence="7">
    <location>
        <position position="469"/>
    </location>
    <ligand>
        <name>meso-2,6-diaminopimelate</name>
        <dbReference type="ChEBI" id="CHEBI:57791"/>
    </ligand>
</feature>
<feature type="domain" description="Mur ligase C-terminal" evidence="10">
    <location>
        <begin position="345"/>
        <end position="471"/>
    </location>
</feature>
<feature type="binding site" evidence="7">
    <location>
        <position position="397"/>
    </location>
    <ligand>
        <name>meso-2,6-diaminopimelate</name>
        <dbReference type="ChEBI" id="CHEBI:57791"/>
    </ligand>
</feature>
<comment type="subcellular location">
    <subcellularLocation>
        <location evidence="7 8">Cytoplasm</location>
    </subcellularLocation>
</comment>
<protein>
    <recommendedName>
        <fullName evidence="7">UDP-N-acetylmuramoyl-L-alanyl-D-glutamate--2,6-diaminopimelate ligase</fullName>
        <ecNumber evidence="7">6.3.2.13</ecNumber>
    </recommendedName>
    <alternativeName>
        <fullName evidence="7">Meso-A2pm-adding enzyme</fullName>
    </alternativeName>
    <alternativeName>
        <fullName evidence="7">Meso-diaminopimelate-adding enzyme</fullName>
    </alternativeName>
    <alternativeName>
        <fullName evidence="7">UDP-MurNAc-L-Ala-D-Glu:meso-diaminopimelate ligase</fullName>
    </alternativeName>
    <alternativeName>
        <fullName evidence="7">UDP-MurNAc-tripeptide synthetase</fullName>
    </alternativeName>
    <alternativeName>
        <fullName evidence="7">UDP-N-acetylmuramyl-tripeptide synthetase</fullName>
    </alternativeName>
</protein>
<evidence type="ECO:0000256" key="1">
    <source>
        <dbReference type="ARBA" id="ARBA00005898"/>
    </source>
</evidence>
<dbReference type="Pfam" id="PF08245">
    <property type="entry name" value="Mur_ligase_M"/>
    <property type="match status" value="1"/>
</dbReference>
<evidence type="ECO:0000313" key="13">
    <source>
        <dbReference type="Proteomes" id="UP000228930"/>
    </source>
</evidence>
<dbReference type="EMBL" id="LFJC01000003">
    <property type="protein sequence ID" value="PIT06396.1"/>
    <property type="molecule type" value="Genomic_DNA"/>
</dbReference>
<sequence length="513" mass="55230">MRSRFGAEPVGDLSQFNEGLYLFGVTDDSRDVRFGYVFCAVRGEKQDGTKFCRQAAAKGAQAIAVQSGVPVSALGLNDYELTKIAILRVPDVRAFYARLCARFHPGLPDTMVGATGTNGKTSTVSFLRDLWDLNGKSAVSLGTLGIQSRSHARTNLEAGLTTFDAKTLHIMLSELKTVHGISNVAMEASSHALHQGRLAGLAFDAAIFTNLTLDHLDYHKDMDAYYVAKAMLFRERLKPDGTAIINVDDPRGAELAAELKASRRRVITYSRRSPASDLQLVNRKSRPAGQDLEVSIFGRVCSIALPLAGEFQADNIMAAMGAAIATGLTADHVVEQAAKVSPVPGRLELVATTPAGAPVYVDYAHTPDALENVLSSLRPHVPHTGRLHVVFGCGGDRDTSKRPKMGDIASRLADRAWITDDNPRSEEPTAIRKAIIAGGPACVDAGDRQSALRCAIEEAGGSDIVVVAGKGHEDYQILPVRNELGAPILDESGRFELEKVLFSDQDLIRSLCR</sequence>
<dbReference type="InterPro" id="IPR004101">
    <property type="entry name" value="Mur_ligase_C"/>
</dbReference>
<dbReference type="InterPro" id="IPR005761">
    <property type="entry name" value="UDP-N-AcMur-Glu-dNH2Pim_ligase"/>
</dbReference>
<evidence type="ECO:0000256" key="6">
    <source>
        <dbReference type="ARBA" id="ARBA00023316"/>
    </source>
</evidence>
<dbReference type="Gene3D" id="3.40.1190.10">
    <property type="entry name" value="Mur-like, catalytic domain"/>
    <property type="match status" value="1"/>
</dbReference>
<feature type="binding site" evidence="7">
    <location>
        <begin position="161"/>
        <end position="162"/>
    </location>
    <ligand>
        <name>UDP-N-acetyl-alpha-D-muramoyl-L-alanyl-D-glutamate</name>
        <dbReference type="ChEBI" id="CHEBI:83900"/>
    </ligand>
</feature>
<dbReference type="GO" id="GO:0009252">
    <property type="term" value="P:peptidoglycan biosynthetic process"/>
    <property type="evidence" value="ECO:0007669"/>
    <property type="project" value="UniProtKB-UniRule"/>
</dbReference>
<feature type="short sequence motif" description="Meso-diaminopimelate recognition motif" evidence="7">
    <location>
        <begin position="421"/>
        <end position="424"/>
    </location>
</feature>
<dbReference type="InterPro" id="IPR000713">
    <property type="entry name" value="Mur_ligase_N"/>
</dbReference>
<evidence type="ECO:0000259" key="9">
    <source>
        <dbReference type="Pfam" id="PF01225"/>
    </source>
</evidence>
<dbReference type="InterPro" id="IPR035911">
    <property type="entry name" value="MurE/MurF_N"/>
</dbReference>
<feature type="binding site" evidence="7">
    <location>
        <position position="189"/>
    </location>
    <ligand>
        <name>UDP-N-acetyl-alpha-D-muramoyl-L-alanyl-D-glutamate</name>
        <dbReference type="ChEBI" id="CHEBI:83900"/>
    </ligand>
</feature>
<dbReference type="InterPro" id="IPR036565">
    <property type="entry name" value="Mur-like_cat_sf"/>
</dbReference>
<comment type="cofactor">
    <cofactor evidence="7">
        <name>Mg(2+)</name>
        <dbReference type="ChEBI" id="CHEBI:18420"/>
    </cofactor>
</comment>
<feature type="binding site" evidence="7">
    <location>
        <position position="29"/>
    </location>
    <ligand>
        <name>UDP-N-acetyl-alpha-D-muramoyl-L-alanyl-D-glutamate</name>
        <dbReference type="ChEBI" id="CHEBI:83900"/>
    </ligand>
</feature>
<dbReference type="UniPathway" id="UPA00219"/>
<comment type="PTM">
    <text evidence="7">Carboxylation is probably crucial for Mg(2+) binding and, consequently, for the gamma-phosphate positioning of ATP.</text>
</comment>
<dbReference type="NCBIfam" id="NF001124">
    <property type="entry name" value="PRK00139.1-2"/>
    <property type="match status" value="1"/>
</dbReference>
<keyword evidence="7" id="KW-0547">Nucleotide-binding</keyword>
<dbReference type="GO" id="GO:0071555">
    <property type="term" value="P:cell wall organization"/>
    <property type="evidence" value="ECO:0007669"/>
    <property type="project" value="UniProtKB-KW"/>
</dbReference>
<gene>
    <name evidence="7" type="primary">murE</name>
    <name evidence="12" type="ORF">TSA1_29740</name>
</gene>
<dbReference type="GO" id="GO:0008765">
    <property type="term" value="F:UDP-N-acetylmuramoylalanyl-D-glutamate-2,6-diaminopimelate ligase activity"/>
    <property type="evidence" value="ECO:0007669"/>
    <property type="project" value="UniProtKB-UniRule"/>
</dbReference>
<dbReference type="AlphaFoldDB" id="A0A2M6UPA7"/>
<evidence type="ECO:0000256" key="7">
    <source>
        <dbReference type="HAMAP-Rule" id="MF_00208"/>
    </source>
</evidence>
<dbReference type="Gene3D" id="3.40.1390.10">
    <property type="entry name" value="MurE/MurF, N-terminal domain"/>
    <property type="match status" value="1"/>
</dbReference>
<keyword evidence="7" id="KW-0436">Ligase</keyword>
<feature type="binding site" evidence="7">
    <location>
        <begin position="116"/>
        <end position="122"/>
    </location>
    <ligand>
        <name>ATP</name>
        <dbReference type="ChEBI" id="CHEBI:30616"/>
    </ligand>
</feature>
<dbReference type="SUPFAM" id="SSF63418">
    <property type="entry name" value="MurE/MurF N-terminal domain"/>
    <property type="match status" value="1"/>
</dbReference>
<dbReference type="SUPFAM" id="SSF53244">
    <property type="entry name" value="MurD-like peptide ligases, peptide-binding domain"/>
    <property type="match status" value="1"/>
</dbReference>
<comment type="caution">
    <text evidence="12">The sequence shown here is derived from an EMBL/GenBank/DDBJ whole genome shotgun (WGS) entry which is preliminary data.</text>
</comment>
<accession>A0A2M6UPA7</accession>
<evidence type="ECO:0000259" key="10">
    <source>
        <dbReference type="Pfam" id="PF02875"/>
    </source>
</evidence>
<dbReference type="PANTHER" id="PTHR23135:SF4">
    <property type="entry name" value="UDP-N-ACETYLMURAMOYL-L-ALANYL-D-GLUTAMATE--2,6-DIAMINOPIMELATE LIGASE MURE HOMOLOG, CHLOROPLASTIC"/>
    <property type="match status" value="1"/>
</dbReference>
<comment type="caution">
    <text evidence="7">Lacks conserved residue(s) required for the propagation of feature annotation.</text>
</comment>
<feature type="binding site" evidence="7">
    <location>
        <position position="195"/>
    </location>
    <ligand>
        <name>UDP-N-acetyl-alpha-D-muramoyl-L-alanyl-D-glutamate</name>
        <dbReference type="ChEBI" id="CHEBI:83900"/>
    </ligand>
</feature>
<feature type="domain" description="Mur ligase N-terminal catalytic" evidence="9">
    <location>
        <begin position="25"/>
        <end position="104"/>
    </location>
</feature>
<evidence type="ECO:0000256" key="5">
    <source>
        <dbReference type="ARBA" id="ARBA00023306"/>
    </source>
</evidence>
<dbReference type="PANTHER" id="PTHR23135">
    <property type="entry name" value="MUR LIGASE FAMILY MEMBER"/>
    <property type="match status" value="1"/>
</dbReference>
<dbReference type="InterPro" id="IPR013221">
    <property type="entry name" value="Mur_ligase_cen"/>
</dbReference>
<keyword evidence="4 7" id="KW-0573">Peptidoglycan synthesis</keyword>
<feature type="modified residue" description="N6-carboxylysine" evidence="7">
    <location>
        <position position="229"/>
    </location>
</feature>
<dbReference type="GO" id="GO:0008360">
    <property type="term" value="P:regulation of cell shape"/>
    <property type="evidence" value="ECO:0007669"/>
    <property type="project" value="UniProtKB-KW"/>
</dbReference>
<feature type="binding site" evidence="7">
    <location>
        <position position="197"/>
    </location>
    <ligand>
        <name>UDP-N-acetyl-alpha-D-muramoyl-L-alanyl-D-glutamate</name>
        <dbReference type="ChEBI" id="CHEBI:83900"/>
    </ligand>
</feature>
<dbReference type="GO" id="GO:0005737">
    <property type="term" value="C:cytoplasm"/>
    <property type="evidence" value="ECO:0007669"/>
    <property type="project" value="UniProtKB-SubCell"/>
</dbReference>
<dbReference type="NCBIfam" id="TIGR01085">
    <property type="entry name" value="murE"/>
    <property type="match status" value="1"/>
</dbReference>
<feature type="domain" description="Mur ligase central" evidence="11">
    <location>
        <begin position="115"/>
        <end position="323"/>
    </location>
</feature>
<comment type="function">
    <text evidence="7">Catalyzes the addition of meso-diaminopimelic acid to the nucleotide precursor UDP-N-acetylmuramoyl-L-alanyl-D-glutamate (UMAG) in the biosynthesis of bacterial cell-wall peptidoglycan.</text>
</comment>
<dbReference type="GO" id="GO:0000287">
    <property type="term" value="F:magnesium ion binding"/>
    <property type="evidence" value="ECO:0007669"/>
    <property type="project" value="UniProtKB-UniRule"/>
</dbReference>
<keyword evidence="7" id="KW-0067">ATP-binding</keyword>
<dbReference type="Pfam" id="PF01225">
    <property type="entry name" value="Mur_ligase"/>
    <property type="match status" value="1"/>
</dbReference>
<comment type="pathway">
    <text evidence="7 8">Cell wall biogenesis; peptidoglycan biosynthesis.</text>
</comment>
<dbReference type="NCBIfam" id="NF001126">
    <property type="entry name" value="PRK00139.1-4"/>
    <property type="match status" value="1"/>
</dbReference>